<comment type="caution">
    <text evidence="1">The sequence shown here is derived from an EMBL/GenBank/DDBJ whole genome shotgun (WGS) entry which is preliminary data.</text>
</comment>
<dbReference type="EMBL" id="CM046109">
    <property type="protein sequence ID" value="KAI8442091.1"/>
    <property type="molecule type" value="Genomic_DNA"/>
</dbReference>
<evidence type="ECO:0000313" key="2">
    <source>
        <dbReference type="Proteomes" id="UP001064048"/>
    </source>
</evidence>
<protein>
    <submittedName>
        <fullName evidence="1">Uncharacterized protein</fullName>
    </submittedName>
</protein>
<organism evidence="1 2">
    <name type="scientific">Choristoneura fumiferana</name>
    <name type="common">Spruce budworm moth</name>
    <name type="synonym">Archips fumiferana</name>
    <dbReference type="NCBI Taxonomy" id="7141"/>
    <lineage>
        <taxon>Eukaryota</taxon>
        <taxon>Metazoa</taxon>
        <taxon>Ecdysozoa</taxon>
        <taxon>Arthropoda</taxon>
        <taxon>Hexapoda</taxon>
        <taxon>Insecta</taxon>
        <taxon>Pterygota</taxon>
        <taxon>Neoptera</taxon>
        <taxon>Endopterygota</taxon>
        <taxon>Lepidoptera</taxon>
        <taxon>Glossata</taxon>
        <taxon>Ditrysia</taxon>
        <taxon>Tortricoidea</taxon>
        <taxon>Tortricidae</taxon>
        <taxon>Tortricinae</taxon>
        <taxon>Choristoneura</taxon>
    </lineage>
</organism>
<sequence length="487" mass="54215">MTHFVWILCIIMIFMQGGFARLFYEIKHILDSKPDAMLLNAGDDFQGTYWFTLLKDKVMSKFINMLPNDAHTLGNHEFDDGVAGLVPYLEALRDPVLVANIDTSLEPTLNGLYKPHVVLERKGRKIAIIGVTTPDTKMLSNPEGVRFLDPAPIVKKEAQLLTDQGVDIIIVLSHCGLYVDKAMAKTVGENVDIIVGGHTHSLLWNGTAPSHEVVAGTYPEYEEADNKPGHKVLVVTASAFSKYLGYIGVDFDGNGDIVSFEAQPVFLNRSIPEDPEIKEALKPYMEKINEIVKEVVGNTSEDLSLNACSYGECALGDIIVDSFLDKAKQKNPTNSTSFSYIMKKMIRTDIKKGDITTGDIMNVQPFASVIWSYKIQGKYVKEALEESTRRSDLQASMPQVAGLKLTINTTSKEITVLVKKGDEWIPLEDDEEYQFTTPKYIKQQFEPLNANAKDISLVGIDFEIVKDYVKKITPINPLLDGRLTVIS</sequence>
<reference evidence="1 2" key="1">
    <citation type="journal article" date="2022" name="Genome Biol. Evol.">
        <title>The Spruce Budworm Genome: Reconstructing the Evolutionary History of Antifreeze Proteins.</title>
        <authorList>
            <person name="Beliveau C."/>
            <person name="Gagne P."/>
            <person name="Picq S."/>
            <person name="Vernygora O."/>
            <person name="Keeling C.I."/>
            <person name="Pinkney K."/>
            <person name="Doucet D."/>
            <person name="Wen F."/>
            <person name="Johnston J.S."/>
            <person name="Maaroufi H."/>
            <person name="Boyle B."/>
            <person name="Laroche J."/>
            <person name="Dewar K."/>
            <person name="Juretic N."/>
            <person name="Blackburn G."/>
            <person name="Nisole A."/>
            <person name="Brunet B."/>
            <person name="Brandao M."/>
            <person name="Lumley L."/>
            <person name="Duan J."/>
            <person name="Quan G."/>
            <person name="Lucarotti C.J."/>
            <person name="Roe A.D."/>
            <person name="Sperling F.A.H."/>
            <person name="Levesque R.C."/>
            <person name="Cusson M."/>
        </authorList>
    </citation>
    <scope>NUCLEOTIDE SEQUENCE [LARGE SCALE GENOMIC DNA]</scope>
    <source>
        <strain evidence="1">Glfc:IPQL:Cfum</strain>
    </source>
</reference>
<keyword evidence="2" id="KW-1185">Reference proteome</keyword>
<dbReference type="Proteomes" id="UP001064048">
    <property type="component" value="Chromosome 9"/>
</dbReference>
<gene>
    <name evidence="1" type="ORF">MSG28_005725</name>
</gene>
<accession>A0ACC0KZS6</accession>
<name>A0ACC0KZS6_CHOFU</name>
<evidence type="ECO:0000313" key="1">
    <source>
        <dbReference type="EMBL" id="KAI8442091.1"/>
    </source>
</evidence>
<proteinExistence type="predicted"/>